<protein>
    <submittedName>
        <fullName evidence="2">Uncharacterized protein</fullName>
    </submittedName>
</protein>
<evidence type="ECO:0000256" key="1">
    <source>
        <dbReference type="SAM" id="MobiDB-lite"/>
    </source>
</evidence>
<dbReference type="Proteomes" id="UP000077755">
    <property type="component" value="Chromosome 9"/>
</dbReference>
<reference evidence="2" key="1">
    <citation type="journal article" date="2016" name="Nat. Genet.">
        <title>A high-quality carrot genome assembly provides new insights into carotenoid accumulation and asterid genome evolution.</title>
        <authorList>
            <person name="Iorizzo M."/>
            <person name="Ellison S."/>
            <person name="Senalik D."/>
            <person name="Zeng P."/>
            <person name="Satapoomin P."/>
            <person name="Huang J."/>
            <person name="Bowman M."/>
            <person name="Iovene M."/>
            <person name="Sanseverino W."/>
            <person name="Cavagnaro P."/>
            <person name="Yildiz M."/>
            <person name="Macko-Podgorni A."/>
            <person name="Moranska E."/>
            <person name="Grzebelus E."/>
            <person name="Grzebelus D."/>
            <person name="Ashrafi H."/>
            <person name="Zheng Z."/>
            <person name="Cheng S."/>
            <person name="Spooner D."/>
            <person name="Van Deynze A."/>
            <person name="Simon P."/>
        </authorList>
    </citation>
    <scope>NUCLEOTIDE SEQUENCE</scope>
    <source>
        <tissue evidence="2">Leaf</tissue>
    </source>
</reference>
<organism evidence="2 3">
    <name type="scientific">Daucus carota subsp. sativus</name>
    <name type="common">Carrot</name>
    <dbReference type="NCBI Taxonomy" id="79200"/>
    <lineage>
        <taxon>Eukaryota</taxon>
        <taxon>Viridiplantae</taxon>
        <taxon>Streptophyta</taxon>
        <taxon>Embryophyta</taxon>
        <taxon>Tracheophyta</taxon>
        <taxon>Spermatophyta</taxon>
        <taxon>Magnoliopsida</taxon>
        <taxon>eudicotyledons</taxon>
        <taxon>Gunneridae</taxon>
        <taxon>Pentapetalae</taxon>
        <taxon>asterids</taxon>
        <taxon>campanulids</taxon>
        <taxon>Apiales</taxon>
        <taxon>Apiaceae</taxon>
        <taxon>Apioideae</taxon>
        <taxon>Scandiceae</taxon>
        <taxon>Daucinae</taxon>
        <taxon>Daucus</taxon>
        <taxon>Daucus sect. Daucus</taxon>
    </lineage>
</organism>
<sequence length="151" mass="16419">MSMSLTSSLVRVPVSPSSHSVYSGVKVKCIAVAKTTQDLPIQVRSKEEKKDQSRKTLTTVSRRALATQLAIASLVATTTFLPESAEAQILNPEIKRKIFEKLKLLREKVGLSKRDTENGEKTSSPAAAAEKEKPLPRLPLSPLPVQTAEAL</sequence>
<keyword evidence="3" id="KW-1185">Reference proteome</keyword>
<feature type="region of interest" description="Disordered" evidence="1">
    <location>
        <begin position="110"/>
        <end position="151"/>
    </location>
</feature>
<dbReference type="OrthoDB" id="647720at2759"/>
<accession>A0A175YGA9</accession>
<reference evidence="2" key="2">
    <citation type="submission" date="2022-03" db="EMBL/GenBank/DDBJ databases">
        <title>Draft title - Genomic analysis of global carrot germplasm unveils the trajectory of domestication and the origin of high carotenoid orange carrot.</title>
        <authorList>
            <person name="Iorizzo M."/>
            <person name="Ellison S."/>
            <person name="Senalik D."/>
            <person name="Macko-Podgorni A."/>
            <person name="Grzebelus D."/>
            <person name="Bostan H."/>
            <person name="Rolling W."/>
            <person name="Curaba J."/>
            <person name="Simon P."/>
        </authorList>
    </citation>
    <scope>NUCLEOTIDE SEQUENCE</scope>
    <source>
        <tissue evidence="2">Leaf</tissue>
    </source>
</reference>
<gene>
    <name evidence="2" type="ORF">DCAR_0935095</name>
</gene>
<proteinExistence type="predicted"/>
<name>A0A175YGA9_DAUCS</name>
<dbReference type="AlphaFoldDB" id="A0A175YGA9"/>
<feature type="compositionally biased region" description="Basic and acidic residues" evidence="1">
    <location>
        <begin position="110"/>
        <end position="120"/>
    </location>
</feature>
<dbReference type="EMBL" id="CP093351">
    <property type="protein sequence ID" value="WOH15553.1"/>
    <property type="molecule type" value="Genomic_DNA"/>
</dbReference>
<dbReference type="Gramene" id="KZM82649">
    <property type="protein sequence ID" value="KZM82649"/>
    <property type="gene ID" value="DCAR_030218"/>
</dbReference>
<evidence type="ECO:0000313" key="2">
    <source>
        <dbReference type="EMBL" id="WOH15553.1"/>
    </source>
</evidence>
<dbReference type="OMA" id="RDAMICM"/>
<evidence type="ECO:0000313" key="3">
    <source>
        <dbReference type="Proteomes" id="UP000077755"/>
    </source>
</evidence>